<evidence type="ECO:0000313" key="1">
    <source>
        <dbReference type="EMBL" id="CAF0906405.1"/>
    </source>
</evidence>
<sequence>MANHRKQYSYMVCFSIDPVKFGFSCHSLLDQQKFQGLNAFNNYFDMLAPNTNAKTIPDMWDGYYRITLAQFGSNLEPEQLKKQFESFRPTISNVEIQEPLFKTQKISDATHHFRFDQNFANKPIALFMSCPSNFTFDTTLKEIKDRINDPRWRGIPNNLLHMNIRLYPDTNVEPWTWKKIEQYDIPAKVIEHPIEVYHATLEIIPSRKTCKAVYRKNSSNSWWEGATELDGNCSNCGYYDKNNKWEGTDYSNELDALSSKFDNKLHIHEK</sequence>
<accession>A0A814A2D9</accession>
<organism evidence="1 2">
    <name type="scientific">Adineta steineri</name>
    <dbReference type="NCBI Taxonomy" id="433720"/>
    <lineage>
        <taxon>Eukaryota</taxon>
        <taxon>Metazoa</taxon>
        <taxon>Spiralia</taxon>
        <taxon>Gnathifera</taxon>
        <taxon>Rotifera</taxon>
        <taxon>Eurotatoria</taxon>
        <taxon>Bdelloidea</taxon>
        <taxon>Adinetida</taxon>
        <taxon>Adinetidae</taxon>
        <taxon>Adineta</taxon>
    </lineage>
</organism>
<dbReference type="Proteomes" id="UP000663845">
    <property type="component" value="Unassembled WGS sequence"/>
</dbReference>
<reference evidence="1" key="1">
    <citation type="submission" date="2021-02" db="EMBL/GenBank/DDBJ databases">
        <authorList>
            <person name="Nowell W R."/>
        </authorList>
    </citation>
    <scope>NUCLEOTIDE SEQUENCE</scope>
</reference>
<protein>
    <submittedName>
        <fullName evidence="1">Uncharacterized protein</fullName>
    </submittedName>
</protein>
<dbReference type="EMBL" id="CAJNOG010000080">
    <property type="protein sequence ID" value="CAF0906405.1"/>
    <property type="molecule type" value="Genomic_DNA"/>
</dbReference>
<proteinExistence type="predicted"/>
<dbReference type="AlphaFoldDB" id="A0A814A2D9"/>
<gene>
    <name evidence="1" type="ORF">JYZ213_LOCUS10836</name>
</gene>
<comment type="caution">
    <text evidence="1">The sequence shown here is derived from an EMBL/GenBank/DDBJ whole genome shotgun (WGS) entry which is preliminary data.</text>
</comment>
<evidence type="ECO:0000313" key="2">
    <source>
        <dbReference type="Proteomes" id="UP000663845"/>
    </source>
</evidence>
<name>A0A814A2D9_9BILA</name>